<dbReference type="Pfam" id="PF00970">
    <property type="entry name" value="FAD_binding_6"/>
    <property type="match status" value="2"/>
</dbReference>
<dbReference type="PRINTS" id="PR00406">
    <property type="entry name" value="CYTB5RDTASE"/>
</dbReference>
<dbReference type="InterPro" id="IPR017938">
    <property type="entry name" value="Riboflavin_synthase-like_b-brl"/>
</dbReference>
<keyword evidence="11" id="KW-0479">Metal-binding</keyword>
<feature type="region of interest" description="Disordered" evidence="16">
    <location>
        <begin position="114"/>
        <end position="157"/>
    </location>
</feature>
<proteinExistence type="inferred from homology"/>
<dbReference type="SMART" id="SM01117">
    <property type="entry name" value="Cyt-b5"/>
    <property type="match status" value="1"/>
</dbReference>
<name>A0A8K0TPG1_9PEZI</name>
<dbReference type="OrthoDB" id="432685at2759"/>
<keyword evidence="12" id="KW-0274">FAD</keyword>
<dbReference type="InterPro" id="IPR005066">
    <property type="entry name" value="MoCF_OxRdtse_dimer"/>
</dbReference>
<evidence type="ECO:0000259" key="17">
    <source>
        <dbReference type="PROSITE" id="PS50255"/>
    </source>
</evidence>
<comment type="caution">
    <text evidence="19">The sequence shown here is derived from an EMBL/GenBank/DDBJ whole genome shotgun (WGS) entry which is preliminary data.</text>
</comment>
<dbReference type="InterPro" id="IPR008335">
    <property type="entry name" value="Mopterin_OxRdtase_euk"/>
</dbReference>
<dbReference type="GO" id="GO:0042128">
    <property type="term" value="P:nitrate assimilation"/>
    <property type="evidence" value="ECO:0007669"/>
    <property type="project" value="UniProtKB-KW"/>
</dbReference>
<dbReference type="InterPro" id="IPR036400">
    <property type="entry name" value="Cyt_B5-like_heme/steroid_sf"/>
</dbReference>
<protein>
    <recommendedName>
        <fullName evidence="8">Nitrate reductase [NADPH]</fullName>
        <ecNumber evidence="7">1.7.1.3</ecNumber>
    </recommendedName>
</protein>
<dbReference type="EMBL" id="JAGPXD010000001">
    <property type="protein sequence ID" value="KAH7375640.1"/>
    <property type="molecule type" value="Genomic_DNA"/>
</dbReference>
<dbReference type="CDD" id="cd06183">
    <property type="entry name" value="cyt_b5_reduct_like"/>
    <property type="match status" value="1"/>
</dbReference>
<feature type="region of interest" description="Disordered" evidence="16">
    <location>
        <begin position="824"/>
        <end position="851"/>
    </location>
</feature>
<evidence type="ECO:0000256" key="10">
    <source>
        <dbReference type="ARBA" id="ARBA00022630"/>
    </source>
</evidence>
<evidence type="ECO:0000256" key="16">
    <source>
        <dbReference type="SAM" id="MobiDB-lite"/>
    </source>
</evidence>
<sequence length="1044" mass="116390">MGGTSHYVVRKRDHPGSTRQEIKDEPSWGAGHNHRVGFKSRDNRVPGYTEEARGRARALHEREARGELVNFRDIVKGQPDLHLIRPEDRSVGWRFALDCTEDWVKYGQKWPANKEVQKKKDEEEKQKKQQNGDDEAKENGKTDDKQHGDLKLSEEKDLSLEERAMLRALRAESDYMSNLQCNPGTLSSPQKHNRSDIAIDEADQFTPDNWFPRCPDLIRLTGKHPLNAEPPLTRLLDAGLITPNELHYVRNHGPVPRLLWEFHNVNVDVGGGRPSRTFGMDELRNTFPSVNIPVFLACDGNRRKELNMIRKSKGFNWGAGAGGCAYWKGALLRDVLIAAGLAEDEVEGTGGTGKATGRKGTQRRWVNFEGADELAEGKYATCIPLAYAMDSSNDVLLAYAMNDLPLPPDHGYPVRMIIPGHVGGRCVKWLSRVWVSDEENTGYYHIWDNRVLPSFVTDMESPFAETLFKHPGTACNEQNLNSVIVRPAQGETLSLAEAARPGAEYRIEGFAYDGGGHEVQRVEVSLDDGATWLYCVRRLPDMPVRHGNRFWTWCHWHVDVPSARLVAARGITVRCCSVFKNAQPREPAWNIMGMMNNCWYVVKSEVERFEGEEARLLFRHPTEPGTGDGGWMKPSTENQIEAAKRDAGAPEKQFTREEVEKHDTEDDCWIVVGNKVYDATSVMAWHPGGKAPIMAHAGRMHQDTTEEFESVHDDFAYDKLRECLLGTITEKAANFISENAKRKASEDAQAASGASRSVTLQKHRWVPTKLIAREALSDDTRAYTFQLPAHRAVLGLATCQHVLLGFHMKDKMLVRSYTPTRPVLPAPSGAPAKLPHHNNSNGDGHHGPRDGDGTFQLVVKTYFPTDAQPGGAMSNILDCMPLGESVEIRGPTGEIEYDGAGRFVVEGVVRTFKRVSLVVGGSGVTPGYALMARVIMGQEGEDGPEMRVVDANKTEGDILLRKEMGELEEKSGGKLSVTHVLSHPPDGWEGEKGHVDGKMLKRHLFPPGEESAVFVCGPPTMMQKAVMPALRDWGFKEDEDLFGF</sequence>
<evidence type="ECO:0000256" key="7">
    <source>
        <dbReference type="ARBA" id="ARBA00012673"/>
    </source>
</evidence>
<evidence type="ECO:0000256" key="8">
    <source>
        <dbReference type="ARBA" id="ARBA00015499"/>
    </source>
</evidence>
<comment type="similarity">
    <text evidence="5">Belongs to the nitrate reductase family.</text>
</comment>
<dbReference type="Pfam" id="PF03404">
    <property type="entry name" value="Mo-co_dimer"/>
    <property type="match status" value="1"/>
</dbReference>
<evidence type="ECO:0000256" key="9">
    <source>
        <dbReference type="ARBA" id="ARBA00022505"/>
    </source>
</evidence>
<evidence type="ECO:0000256" key="14">
    <source>
        <dbReference type="ARBA" id="ARBA00023063"/>
    </source>
</evidence>
<gene>
    <name evidence="19" type="ORF">B0T11DRAFT_11243</name>
</gene>
<evidence type="ECO:0000256" key="1">
    <source>
        <dbReference type="ARBA" id="ARBA00001924"/>
    </source>
</evidence>
<dbReference type="AlphaFoldDB" id="A0A8K0TPG1"/>
<dbReference type="Gene3D" id="3.40.50.80">
    <property type="entry name" value="Nucleotide-binding domain of ferredoxin-NADP reductase (FNR) module"/>
    <property type="match status" value="1"/>
</dbReference>
<dbReference type="InterPro" id="IPR001199">
    <property type="entry name" value="Cyt_B5-like_heme/steroid-bd"/>
</dbReference>
<evidence type="ECO:0000256" key="3">
    <source>
        <dbReference type="ARBA" id="ARBA00001974"/>
    </source>
</evidence>
<dbReference type="InterPro" id="IPR017927">
    <property type="entry name" value="FAD-bd_FR_type"/>
</dbReference>
<dbReference type="GO" id="GO:0020037">
    <property type="term" value="F:heme binding"/>
    <property type="evidence" value="ECO:0007669"/>
    <property type="project" value="TreeGrafter"/>
</dbReference>
<dbReference type="Gene3D" id="3.90.420.10">
    <property type="entry name" value="Oxidoreductase, molybdopterin-binding domain"/>
    <property type="match status" value="1"/>
</dbReference>
<dbReference type="PROSITE" id="PS50255">
    <property type="entry name" value="CYTOCHROME_B5_2"/>
    <property type="match status" value="1"/>
</dbReference>
<keyword evidence="10" id="KW-0285">Flavoprotein</keyword>
<feature type="compositionally biased region" description="Basic and acidic residues" evidence="16">
    <location>
        <begin position="115"/>
        <end position="131"/>
    </location>
</feature>
<evidence type="ECO:0000256" key="6">
    <source>
        <dbReference type="ARBA" id="ARBA00011738"/>
    </source>
</evidence>
<dbReference type="SUPFAM" id="SSF81296">
    <property type="entry name" value="E set domains"/>
    <property type="match status" value="1"/>
</dbReference>
<evidence type="ECO:0000256" key="2">
    <source>
        <dbReference type="ARBA" id="ARBA00001971"/>
    </source>
</evidence>
<dbReference type="InterPro" id="IPR001433">
    <property type="entry name" value="OxRdtase_FAD/NAD-bd"/>
</dbReference>
<evidence type="ECO:0000256" key="15">
    <source>
        <dbReference type="ARBA" id="ARBA00049155"/>
    </source>
</evidence>
<dbReference type="Pfam" id="PF00173">
    <property type="entry name" value="Cyt-b5"/>
    <property type="match status" value="1"/>
</dbReference>
<dbReference type="PRINTS" id="PR00407">
    <property type="entry name" value="EUMOPTERIN"/>
</dbReference>
<comment type="function">
    <text evidence="4">Nitrate reductase is a key enzyme involved in the first step of nitrate assimilation in plants, fungi and bacteria.</text>
</comment>
<feature type="compositionally biased region" description="Basic and acidic residues" evidence="16">
    <location>
        <begin position="14"/>
        <end position="26"/>
    </location>
</feature>
<comment type="cofactor">
    <cofactor evidence="2">
        <name>heme</name>
        <dbReference type="ChEBI" id="CHEBI:30413"/>
    </cofactor>
</comment>
<evidence type="ECO:0000313" key="19">
    <source>
        <dbReference type="EMBL" id="KAH7375640.1"/>
    </source>
</evidence>
<feature type="compositionally biased region" description="Basic and acidic residues" evidence="16">
    <location>
        <begin position="137"/>
        <end position="157"/>
    </location>
</feature>
<dbReference type="Gene3D" id="2.40.30.10">
    <property type="entry name" value="Translation factors"/>
    <property type="match status" value="1"/>
</dbReference>
<comment type="cofactor">
    <cofactor evidence="3">
        <name>FAD</name>
        <dbReference type="ChEBI" id="CHEBI:57692"/>
    </cofactor>
</comment>
<dbReference type="Gene3D" id="2.60.40.650">
    <property type="match status" value="1"/>
</dbReference>
<accession>A0A8K0TPG1</accession>
<dbReference type="PANTHER" id="PTHR19372">
    <property type="entry name" value="SULFITE REDUCTASE"/>
    <property type="match status" value="1"/>
</dbReference>
<dbReference type="Pfam" id="PF00174">
    <property type="entry name" value="Oxidored_molyb"/>
    <property type="match status" value="1"/>
</dbReference>
<dbReference type="GO" id="GO:0030151">
    <property type="term" value="F:molybdenum ion binding"/>
    <property type="evidence" value="ECO:0007669"/>
    <property type="project" value="InterPro"/>
</dbReference>
<evidence type="ECO:0000256" key="12">
    <source>
        <dbReference type="ARBA" id="ARBA00022827"/>
    </source>
</evidence>
<comment type="cofactor">
    <cofactor evidence="1">
        <name>Mo-molybdopterin</name>
        <dbReference type="ChEBI" id="CHEBI:71302"/>
    </cofactor>
</comment>
<dbReference type="InterPro" id="IPR039261">
    <property type="entry name" value="FNR_nucleotide-bd"/>
</dbReference>
<dbReference type="Gene3D" id="3.10.120.10">
    <property type="entry name" value="Cytochrome b5-like heme/steroid binding domain"/>
    <property type="match status" value="1"/>
</dbReference>
<keyword evidence="14" id="KW-0534">Nitrate assimilation</keyword>
<dbReference type="InterPro" id="IPR008333">
    <property type="entry name" value="Cbr1-like_FAD-bd_dom"/>
</dbReference>
<dbReference type="Pfam" id="PF00175">
    <property type="entry name" value="NAD_binding_1"/>
    <property type="match status" value="1"/>
</dbReference>
<comment type="catalytic activity">
    <reaction evidence="15">
        <text>nitrite + NADP(+) + H2O = nitrate + NADPH + H(+)</text>
        <dbReference type="Rhea" id="RHEA:19061"/>
        <dbReference type="ChEBI" id="CHEBI:15377"/>
        <dbReference type="ChEBI" id="CHEBI:15378"/>
        <dbReference type="ChEBI" id="CHEBI:16301"/>
        <dbReference type="ChEBI" id="CHEBI:17632"/>
        <dbReference type="ChEBI" id="CHEBI:57783"/>
        <dbReference type="ChEBI" id="CHEBI:58349"/>
        <dbReference type="EC" id="1.7.1.3"/>
    </reaction>
</comment>
<feature type="domain" description="Cytochrome b5 heme-binding" evidence="17">
    <location>
        <begin position="651"/>
        <end position="729"/>
    </location>
</feature>
<dbReference type="Proteomes" id="UP000813385">
    <property type="component" value="Unassembled WGS sequence"/>
</dbReference>
<feature type="region of interest" description="Disordered" evidence="16">
    <location>
        <begin position="1"/>
        <end position="61"/>
    </location>
</feature>
<dbReference type="GO" id="GO:0008482">
    <property type="term" value="F:sulfite oxidase activity"/>
    <property type="evidence" value="ECO:0007669"/>
    <property type="project" value="TreeGrafter"/>
</dbReference>
<dbReference type="InterPro" id="IPR014756">
    <property type="entry name" value="Ig_E-set"/>
</dbReference>
<dbReference type="EC" id="1.7.1.3" evidence="7"/>
<dbReference type="InterPro" id="IPR000572">
    <property type="entry name" value="OxRdtase_Mopterin-bd_dom"/>
</dbReference>
<dbReference type="PANTHER" id="PTHR19372:SF7">
    <property type="entry name" value="SULFITE OXIDASE, MITOCHONDRIAL"/>
    <property type="match status" value="1"/>
</dbReference>
<keyword evidence="9" id="KW-0500">Molybdenum</keyword>
<dbReference type="GO" id="GO:0043546">
    <property type="term" value="F:molybdopterin cofactor binding"/>
    <property type="evidence" value="ECO:0007669"/>
    <property type="project" value="TreeGrafter"/>
</dbReference>
<dbReference type="GO" id="GO:0006790">
    <property type="term" value="P:sulfur compound metabolic process"/>
    <property type="evidence" value="ECO:0007669"/>
    <property type="project" value="TreeGrafter"/>
</dbReference>
<feature type="compositionally biased region" description="Basic and acidic residues" evidence="16">
    <location>
        <begin position="39"/>
        <end position="61"/>
    </location>
</feature>
<dbReference type="SUPFAM" id="SSF55856">
    <property type="entry name" value="Cytochrome b5-like heme/steroid binding domain"/>
    <property type="match status" value="1"/>
</dbReference>
<keyword evidence="20" id="KW-1185">Reference proteome</keyword>
<keyword evidence="13" id="KW-0560">Oxidoreductase</keyword>
<evidence type="ECO:0000256" key="5">
    <source>
        <dbReference type="ARBA" id="ARBA00006253"/>
    </source>
</evidence>
<dbReference type="PROSITE" id="PS51384">
    <property type="entry name" value="FAD_FR"/>
    <property type="match status" value="1"/>
</dbReference>
<dbReference type="SUPFAM" id="SSF63380">
    <property type="entry name" value="Riboflavin synthase domain-like"/>
    <property type="match status" value="1"/>
</dbReference>
<reference evidence="19" key="1">
    <citation type="journal article" date="2021" name="Nat. Commun.">
        <title>Genetic determinants of endophytism in the Arabidopsis root mycobiome.</title>
        <authorList>
            <person name="Mesny F."/>
            <person name="Miyauchi S."/>
            <person name="Thiergart T."/>
            <person name="Pickel B."/>
            <person name="Atanasova L."/>
            <person name="Karlsson M."/>
            <person name="Huettel B."/>
            <person name="Barry K.W."/>
            <person name="Haridas S."/>
            <person name="Chen C."/>
            <person name="Bauer D."/>
            <person name="Andreopoulos W."/>
            <person name="Pangilinan J."/>
            <person name="LaButti K."/>
            <person name="Riley R."/>
            <person name="Lipzen A."/>
            <person name="Clum A."/>
            <person name="Drula E."/>
            <person name="Henrissat B."/>
            <person name="Kohler A."/>
            <person name="Grigoriev I.V."/>
            <person name="Martin F.M."/>
            <person name="Hacquard S."/>
        </authorList>
    </citation>
    <scope>NUCLEOTIDE SEQUENCE</scope>
    <source>
        <strain evidence="19">MPI-CAGE-AT-0016</strain>
    </source>
</reference>
<organism evidence="19 20">
    <name type="scientific">Plectosphaerella cucumerina</name>
    <dbReference type="NCBI Taxonomy" id="40658"/>
    <lineage>
        <taxon>Eukaryota</taxon>
        <taxon>Fungi</taxon>
        <taxon>Dikarya</taxon>
        <taxon>Ascomycota</taxon>
        <taxon>Pezizomycotina</taxon>
        <taxon>Sordariomycetes</taxon>
        <taxon>Hypocreomycetidae</taxon>
        <taxon>Glomerellales</taxon>
        <taxon>Plectosphaerellaceae</taxon>
        <taxon>Plectosphaerella</taxon>
    </lineage>
</organism>
<dbReference type="InterPro" id="IPR036374">
    <property type="entry name" value="OxRdtase_Mopterin-bd_sf"/>
</dbReference>
<comment type="subunit">
    <text evidence="6">Homodimer.</text>
</comment>
<dbReference type="SUPFAM" id="SSF52343">
    <property type="entry name" value="Ferredoxin reductase-like, C-terminal NADP-linked domain"/>
    <property type="match status" value="1"/>
</dbReference>
<evidence type="ECO:0000259" key="18">
    <source>
        <dbReference type="PROSITE" id="PS51384"/>
    </source>
</evidence>
<dbReference type="GO" id="GO:0050464">
    <property type="term" value="F:nitrate reductase (NADPH) activity"/>
    <property type="evidence" value="ECO:0007669"/>
    <property type="project" value="UniProtKB-EC"/>
</dbReference>
<evidence type="ECO:0000256" key="13">
    <source>
        <dbReference type="ARBA" id="ARBA00023002"/>
    </source>
</evidence>
<evidence type="ECO:0000256" key="11">
    <source>
        <dbReference type="ARBA" id="ARBA00022723"/>
    </source>
</evidence>
<feature type="domain" description="FAD-binding FR-type" evidence="18">
    <location>
        <begin position="763"/>
        <end position="898"/>
    </location>
</feature>
<dbReference type="SUPFAM" id="SSF56524">
    <property type="entry name" value="Oxidoreductase molybdopterin-binding domain"/>
    <property type="match status" value="1"/>
</dbReference>
<evidence type="ECO:0000256" key="4">
    <source>
        <dbReference type="ARBA" id="ARBA00003838"/>
    </source>
</evidence>
<evidence type="ECO:0000313" key="20">
    <source>
        <dbReference type="Proteomes" id="UP000813385"/>
    </source>
</evidence>